<feature type="compositionally biased region" description="Low complexity" evidence="9">
    <location>
        <begin position="556"/>
        <end position="565"/>
    </location>
</feature>
<dbReference type="PANTHER" id="PTHR11311">
    <property type="entry name" value="SPONDIN"/>
    <property type="match status" value="1"/>
</dbReference>
<feature type="signal peptide" evidence="10">
    <location>
        <begin position="1"/>
        <end position="28"/>
    </location>
</feature>
<dbReference type="AlphaFoldDB" id="A0AAJ7SU54"/>
<dbReference type="InterPro" id="IPR009465">
    <property type="entry name" value="Spondin_N"/>
</dbReference>
<dbReference type="PANTHER" id="PTHR11311:SF15">
    <property type="entry name" value="SPONDIN-2"/>
    <property type="match status" value="1"/>
</dbReference>
<feature type="chain" id="PRO_5042489293" evidence="10">
    <location>
        <begin position="29"/>
        <end position="639"/>
    </location>
</feature>
<dbReference type="GO" id="GO:0031012">
    <property type="term" value="C:extracellular matrix"/>
    <property type="evidence" value="ECO:0007669"/>
    <property type="project" value="TreeGrafter"/>
</dbReference>
<feature type="region of interest" description="Disordered" evidence="9">
    <location>
        <begin position="442"/>
        <end position="469"/>
    </location>
</feature>
<feature type="compositionally biased region" description="Polar residues" evidence="9">
    <location>
        <begin position="285"/>
        <end position="295"/>
    </location>
</feature>
<feature type="domain" description="Spondin" evidence="11">
    <location>
        <begin position="29"/>
        <end position="233"/>
    </location>
</feature>
<dbReference type="NCBIfam" id="NF038123">
    <property type="entry name" value="NF038123_dom"/>
    <property type="match status" value="1"/>
</dbReference>
<dbReference type="SMART" id="SM00209">
    <property type="entry name" value="TSP1"/>
    <property type="match status" value="2"/>
</dbReference>
<evidence type="ECO:0000256" key="5">
    <source>
        <dbReference type="ARBA" id="ARBA00022729"/>
    </source>
</evidence>
<keyword evidence="3" id="KW-0272">Extracellular matrix</keyword>
<comment type="subcellular location">
    <subcellularLocation>
        <location evidence="1">Secreted</location>
        <location evidence="1">Extracellular space</location>
        <location evidence="1">Extracellular matrix</location>
    </subcellularLocation>
</comment>
<evidence type="ECO:0000256" key="4">
    <source>
        <dbReference type="ARBA" id="ARBA00022723"/>
    </source>
</evidence>
<organism evidence="12 13">
    <name type="scientific">Petromyzon marinus</name>
    <name type="common">Sea lamprey</name>
    <dbReference type="NCBI Taxonomy" id="7757"/>
    <lineage>
        <taxon>Eukaryota</taxon>
        <taxon>Metazoa</taxon>
        <taxon>Chordata</taxon>
        <taxon>Craniata</taxon>
        <taxon>Vertebrata</taxon>
        <taxon>Cyclostomata</taxon>
        <taxon>Hyperoartia</taxon>
        <taxon>Petromyzontiformes</taxon>
        <taxon>Petromyzontidae</taxon>
        <taxon>Petromyzon</taxon>
    </lineage>
</organism>
<sequence length="639" mass="68000">MPLGTALLPLLLLPALLWALGGVGRARGDGGGQCRAGPARYALAFHAEWNARTFPKQYPLTRPPAQWSPLIGVVHSSTFSLWSEGAFSSPAFKTFVEQGDYRLVRSQVEALRSRADSGSAGAGTSAGSSPVLNWFSIPALRTGVGNSTTTFHIDAQHPMVSIVVRLIPSPDWFVGVSSLDLCSNAGGWAPLVSHDLQPWDGGTDSGFAFSSPNYASEPQEPISLITAQRPSHPANSFYYPRLQALPRIGFLEFHLQPADHDSKDSTSDLQKQEQNENGTMDEMTPNENSIQPNSSKHPHGIASQLFNAIKTVIQNSGQREEAAGTPLDCEVSDWAAWGFCSRTCGIGVKRSTRFVIQTPANGGRPCPELHMEESCVDRACASVTHNPVTCAGGRACVETATVADTGDSSVASAAIETAEPESANTPNSTAPVLGNREMATTDMKPTSSSAMAAEKKTAYVPRPEKTTHSAGTNLRIPVLQTQRPHVDFDHGFRIDLEPTQGEPTRPSVVWSTLTSETKISDPDDDPELQQSLRLSPSAFTAMPAPNVKPPPRRPAEASARGAAVAKRAKAADGDRDADGVPAGSKGDCAVSPLSPAGPCSRSCGFGLQRMSRTVLRPSRGGGRPCPELFAYDVCLVRVC</sequence>
<dbReference type="Proteomes" id="UP001318040">
    <property type="component" value="Chromosome 8"/>
</dbReference>
<dbReference type="PROSITE" id="PS50092">
    <property type="entry name" value="TSP1"/>
    <property type="match status" value="2"/>
</dbReference>
<protein>
    <submittedName>
        <fullName evidence="13">Spondin-2-like</fullName>
    </submittedName>
</protein>
<dbReference type="SUPFAM" id="SSF82895">
    <property type="entry name" value="TSP-1 type 1 repeat"/>
    <property type="match status" value="2"/>
</dbReference>
<proteinExistence type="predicted"/>
<dbReference type="Gene3D" id="2.60.40.2130">
    <property type="entry name" value="F-spondin domain"/>
    <property type="match status" value="1"/>
</dbReference>
<name>A0AAJ7SU54_PETMA</name>
<dbReference type="GeneID" id="116940208"/>
<keyword evidence="5 10" id="KW-0732">Signal</keyword>
<gene>
    <name evidence="13" type="primary">LOC116940208</name>
</gene>
<reference evidence="13" key="1">
    <citation type="submission" date="2025-08" db="UniProtKB">
        <authorList>
            <consortium name="RefSeq"/>
        </authorList>
    </citation>
    <scope>IDENTIFICATION</scope>
    <source>
        <tissue evidence="13">Sperm</tissue>
    </source>
</reference>
<dbReference type="InterPro" id="IPR000884">
    <property type="entry name" value="TSP1_rpt"/>
</dbReference>
<evidence type="ECO:0000256" key="6">
    <source>
        <dbReference type="ARBA" id="ARBA00022889"/>
    </source>
</evidence>
<evidence type="ECO:0000259" key="11">
    <source>
        <dbReference type="PROSITE" id="PS51020"/>
    </source>
</evidence>
<dbReference type="GO" id="GO:0046872">
    <property type="term" value="F:metal ion binding"/>
    <property type="evidence" value="ECO:0007669"/>
    <property type="project" value="UniProtKB-KW"/>
</dbReference>
<feature type="compositionally biased region" description="Basic and acidic residues" evidence="9">
    <location>
        <begin position="569"/>
        <end position="578"/>
    </location>
</feature>
<dbReference type="Pfam" id="PF06468">
    <property type="entry name" value="Spond_N"/>
    <property type="match status" value="1"/>
</dbReference>
<keyword evidence="8" id="KW-0325">Glycoprotein</keyword>
<evidence type="ECO:0000256" key="9">
    <source>
        <dbReference type="SAM" id="MobiDB-lite"/>
    </source>
</evidence>
<dbReference type="InterPro" id="IPR038678">
    <property type="entry name" value="Spondin_N_sf"/>
</dbReference>
<feature type="compositionally biased region" description="Basic and acidic residues" evidence="9">
    <location>
        <begin position="259"/>
        <end position="274"/>
    </location>
</feature>
<dbReference type="PROSITE" id="PS51020">
    <property type="entry name" value="SPONDIN"/>
    <property type="match status" value="1"/>
</dbReference>
<keyword evidence="7" id="KW-1015">Disulfide bond</keyword>
<feature type="region of interest" description="Disordered" evidence="9">
    <location>
        <begin position="536"/>
        <end position="591"/>
    </location>
</feature>
<evidence type="ECO:0000313" key="13">
    <source>
        <dbReference type="RefSeq" id="XP_032805539.1"/>
    </source>
</evidence>
<keyword evidence="12" id="KW-1185">Reference proteome</keyword>
<keyword evidence="6" id="KW-0130">Cell adhesion</keyword>
<dbReference type="RefSeq" id="XP_032805539.1">
    <property type="nucleotide sequence ID" value="XM_032949648.1"/>
</dbReference>
<dbReference type="GO" id="GO:0007155">
    <property type="term" value="P:cell adhesion"/>
    <property type="evidence" value="ECO:0007669"/>
    <property type="project" value="UniProtKB-KW"/>
</dbReference>
<accession>A0AAJ7SU54</accession>
<dbReference type="InterPro" id="IPR044004">
    <property type="entry name" value="TSP1_spondin_dom"/>
</dbReference>
<dbReference type="Pfam" id="PF00090">
    <property type="entry name" value="TSP_1"/>
    <property type="match status" value="1"/>
</dbReference>
<dbReference type="KEGG" id="pmrn:116940208"/>
<evidence type="ECO:0000256" key="2">
    <source>
        <dbReference type="ARBA" id="ARBA00022525"/>
    </source>
</evidence>
<evidence type="ECO:0000256" key="10">
    <source>
        <dbReference type="SAM" id="SignalP"/>
    </source>
</evidence>
<dbReference type="InterPro" id="IPR051418">
    <property type="entry name" value="Spondin/Thrombospondin_T1"/>
</dbReference>
<evidence type="ECO:0000313" key="12">
    <source>
        <dbReference type="Proteomes" id="UP001318040"/>
    </source>
</evidence>
<dbReference type="InterPro" id="IPR036383">
    <property type="entry name" value="TSP1_rpt_sf"/>
</dbReference>
<evidence type="ECO:0000256" key="7">
    <source>
        <dbReference type="ARBA" id="ARBA00023157"/>
    </source>
</evidence>
<dbReference type="Gene3D" id="2.20.100.10">
    <property type="entry name" value="Thrombospondin type-1 (TSP1) repeat"/>
    <property type="match status" value="2"/>
</dbReference>
<feature type="compositionally biased region" description="Basic and acidic residues" evidence="9">
    <location>
        <begin position="453"/>
        <end position="467"/>
    </location>
</feature>
<keyword evidence="2" id="KW-0964">Secreted</keyword>
<evidence type="ECO:0000256" key="8">
    <source>
        <dbReference type="ARBA" id="ARBA00023180"/>
    </source>
</evidence>
<feature type="region of interest" description="Disordered" evidence="9">
    <location>
        <begin position="259"/>
        <end position="297"/>
    </location>
</feature>
<evidence type="ECO:0000256" key="3">
    <source>
        <dbReference type="ARBA" id="ARBA00022530"/>
    </source>
</evidence>
<keyword evidence="4" id="KW-0479">Metal-binding</keyword>
<evidence type="ECO:0000256" key="1">
    <source>
        <dbReference type="ARBA" id="ARBA00004498"/>
    </source>
</evidence>
<dbReference type="Pfam" id="PF19028">
    <property type="entry name" value="TSP1_spondin"/>
    <property type="match status" value="1"/>
</dbReference>